<evidence type="ECO:0000313" key="2">
    <source>
        <dbReference type="Proteomes" id="UP001057452"/>
    </source>
</evidence>
<dbReference type="Proteomes" id="UP001057452">
    <property type="component" value="Chromosome 8"/>
</dbReference>
<dbReference type="EMBL" id="CM043792">
    <property type="protein sequence ID" value="KAI4821726.1"/>
    <property type="molecule type" value="Genomic_DNA"/>
</dbReference>
<organism evidence="1 2">
    <name type="scientific">Chaenocephalus aceratus</name>
    <name type="common">Blackfin icefish</name>
    <name type="synonym">Chaenichthys aceratus</name>
    <dbReference type="NCBI Taxonomy" id="36190"/>
    <lineage>
        <taxon>Eukaryota</taxon>
        <taxon>Metazoa</taxon>
        <taxon>Chordata</taxon>
        <taxon>Craniata</taxon>
        <taxon>Vertebrata</taxon>
        <taxon>Euteleostomi</taxon>
        <taxon>Actinopterygii</taxon>
        <taxon>Neopterygii</taxon>
        <taxon>Teleostei</taxon>
        <taxon>Neoteleostei</taxon>
        <taxon>Acanthomorphata</taxon>
        <taxon>Eupercaria</taxon>
        <taxon>Perciformes</taxon>
        <taxon>Notothenioidei</taxon>
        <taxon>Channichthyidae</taxon>
        <taxon>Chaenocephalus</taxon>
    </lineage>
</organism>
<evidence type="ECO:0000313" key="1">
    <source>
        <dbReference type="EMBL" id="KAI4821726.1"/>
    </source>
</evidence>
<gene>
    <name evidence="1" type="ORF">KUCAC02_007316</name>
</gene>
<accession>A0ACB9X6E3</accession>
<feature type="non-terminal residue" evidence="1">
    <location>
        <position position="1"/>
    </location>
</feature>
<reference evidence="1" key="1">
    <citation type="submission" date="2022-05" db="EMBL/GenBank/DDBJ databases">
        <title>Chromosome-level genome of Chaenocephalus aceratus.</title>
        <authorList>
            <person name="Park H."/>
        </authorList>
    </citation>
    <scope>NUCLEOTIDE SEQUENCE</scope>
    <source>
        <strain evidence="1">KU_202001</strain>
    </source>
</reference>
<comment type="caution">
    <text evidence="1">The sequence shown here is derived from an EMBL/GenBank/DDBJ whole genome shotgun (WGS) entry which is preliminary data.</text>
</comment>
<keyword evidence="2" id="KW-1185">Reference proteome</keyword>
<protein>
    <submittedName>
        <fullName evidence="1">Uncharacterized protein</fullName>
    </submittedName>
</protein>
<proteinExistence type="predicted"/>
<sequence length="143" mass="15985">NGVVCSLFATQGKLSVKSYGDHVQHFKVLQDRSCQYYVWDELFSSLNELVEFYHSNSIAKERTVFLRDPEHFARVEFACLICGAVSEAAEFDVEVQLVKEDHRTAIASSRNRYVILGTGPEGALALGRSGSEEDVDHKAAKRS</sequence>
<name>A0ACB9X6E3_CHAAC</name>